<name>A0AAD9JZT3_RIDPI</name>
<organism evidence="1 2">
    <name type="scientific">Ridgeia piscesae</name>
    <name type="common">Tubeworm</name>
    <dbReference type="NCBI Taxonomy" id="27915"/>
    <lineage>
        <taxon>Eukaryota</taxon>
        <taxon>Metazoa</taxon>
        <taxon>Spiralia</taxon>
        <taxon>Lophotrochozoa</taxon>
        <taxon>Annelida</taxon>
        <taxon>Polychaeta</taxon>
        <taxon>Sedentaria</taxon>
        <taxon>Canalipalpata</taxon>
        <taxon>Sabellida</taxon>
        <taxon>Siboglinidae</taxon>
        <taxon>Ridgeia</taxon>
    </lineage>
</organism>
<accession>A0AAD9JZT3</accession>
<sequence>MYLPKKNVSKSAIYREFYLVDPWQVWSKGTGVIPGYTSHKMELPCSQRRTRYGITLGTC</sequence>
<dbReference type="AlphaFoldDB" id="A0AAD9JZT3"/>
<proteinExistence type="predicted"/>
<evidence type="ECO:0000313" key="2">
    <source>
        <dbReference type="Proteomes" id="UP001209878"/>
    </source>
</evidence>
<evidence type="ECO:0000313" key="1">
    <source>
        <dbReference type="EMBL" id="KAK2161488.1"/>
    </source>
</evidence>
<gene>
    <name evidence="1" type="ORF">NP493_1578g00007</name>
</gene>
<reference evidence="1" key="1">
    <citation type="journal article" date="2023" name="Mol. Biol. Evol.">
        <title>Third-Generation Sequencing Reveals the Adaptive Role of the Epigenome in Three Deep-Sea Polychaetes.</title>
        <authorList>
            <person name="Perez M."/>
            <person name="Aroh O."/>
            <person name="Sun Y."/>
            <person name="Lan Y."/>
            <person name="Juniper S.K."/>
            <person name="Young C.R."/>
            <person name="Angers B."/>
            <person name="Qian P.Y."/>
        </authorList>
    </citation>
    <scope>NUCLEOTIDE SEQUENCE</scope>
    <source>
        <strain evidence="1">R07B-5</strain>
    </source>
</reference>
<dbReference type="EMBL" id="JAODUO010001577">
    <property type="protein sequence ID" value="KAK2161488.1"/>
    <property type="molecule type" value="Genomic_DNA"/>
</dbReference>
<comment type="caution">
    <text evidence="1">The sequence shown here is derived from an EMBL/GenBank/DDBJ whole genome shotgun (WGS) entry which is preliminary data.</text>
</comment>
<protein>
    <submittedName>
        <fullName evidence="1">Uncharacterized protein</fullName>
    </submittedName>
</protein>
<dbReference type="Proteomes" id="UP001209878">
    <property type="component" value="Unassembled WGS sequence"/>
</dbReference>
<keyword evidence="2" id="KW-1185">Reference proteome</keyword>